<proteinExistence type="predicted"/>
<name>A0AAV1SN71_9ROSI</name>
<accession>A0AAV1SN71</accession>
<feature type="non-terminal residue" evidence="1">
    <location>
        <position position="1"/>
    </location>
</feature>
<protein>
    <submittedName>
        <fullName evidence="1">Uncharacterized protein</fullName>
    </submittedName>
</protein>
<gene>
    <name evidence="1" type="ORF">DCAF_LOCUS24609</name>
</gene>
<comment type="caution">
    <text evidence="1">The sequence shown here is derived from an EMBL/GenBank/DDBJ whole genome shotgun (WGS) entry which is preliminary data.</text>
</comment>
<evidence type="ECO:0000313" key="1">
    <source>
        <dbReference type="EMBL" id="CAK7353204.1"/>
    </source>
</evidence>
<dbReference type="AlphaFoldDB" id="A0AAV1SN71"/>
<keyword evidence="2" id="KW-1185">Reference proteome</keyword>
<dbReference type="Proteomes" id="UP001314170">
    <property type="component" value="Unassembled WGS sequence"/>
</dbReference>
<reference evidence="1 2" key="1">
    <citation type="submission" date="2024-01" db="EMBL/GenBank/DDBJ databases">
        <authorList>
            <person name="Waweru B."/>
        </authorList>
    </citation>
    <scope>NUCLEOTIDE SEQUENCE [LARGE SCALE GENOMIC DNA]</scope>
</reference>
<organism evidence="1 2">
    <name type="scientific">Dovyalis caffra</name>
    <dbReference type="NCBI Taxonomy" id="77055"/>
    <lineage>
        <taxon>Eukaryota</taxon>
        <taxon>Viridiplantae</taxon>
        <taxon>Streptophyta</taxon>
        <taxon>Embryophyta</taxon>
        <taxon>Tracheophyta</taxon>
        <taxon>Spermatophyta</taxon>
        <taxon>Magnoliopsida</taxon>
        <taxon>eudicotyledons</taxon>
        <taxon>Gunneridae</taxon>
        <taxon>Pentapetalae</taxon>
        <taxon>rosids</taxon>
        <taxon>fabids</taxon>
        <taxon>Malpighiales</taxon>
        <taxon>Salicaceae</taxon>
        <taxon>Flacourtieae</taxon>
        <taxon>Dovyalis</taxon>
    </lineage>
</organism>
<evidence type="ECO:0000313" key="2">
    <source>
        <dbReference type="Proteomes" id="UP001314170"/>
    </source>
</evidence>
<sequence length="85" mass="9929">SMLIEDEEREEPSLSVKAIIILEELEKVSKVKNLKKERKKTRFHEEREVGVQILVSDTGWDAETYSSSESFFFELSDRLFGVYKA</sequence>
<dbReference type="EMBL" id="CAWUPB010001194">
    <property type="protein sequence ID" value="CAK7353204.1"/>
    <property type="molecule type" value="Genomic_DNA"/>
</dbReference>